<dbReference type="STRING" id="479433.Caci_8601"/>
<dbReference type="AlphaFoldDB" id="C7PYU8"/>
<dbReference type="EMBL" id="CP001700">
    <property type="protein sequence ID" value="ACU77420.1"/>
    <property type="molecule type" value="Genomic_DNA"/>
</dbReference>
<dbReference type="HOGENOM" id="CLU_071262_0_0_11"/>
<gene>
    <name evidence="2" type="ordered locus">Caci_8601</name>
</gene>
<feature type="compositionally biased region" description="Gly residues" evidence="1">
    <location>
        <begin position="72"/>
        <end position="81"/>
    </location>
</feature>
<proteinExistence type="predicted"/>
<keyword evidence="3" id="KW-1185">Reference proteome</keyword>
<dbReference type="KEGG" id="cai:Caci_8601"/>
<accession>C7PYU8</accession>
<feature type="region of interest" description="Disordered" evidence="1">
    <location>
        <begin position="42"/>
        <end position="84"/>
    </location>
</feature>
<feature type="compositionally biased region" description="Polar residues" evidence="1">
    <location>
        <begin position="42"/>
        <end position="51"/>
    </location>
</feature>
<name>C7PYU8_CATAD</name>
<evidence type="ECO:0000313" key="3">
    <source>
        <dbReference type="Proteomes" id="UP000000851"/>
    </source>
</evidence>
<evidence type="ECO:0000256" key="1">
    <source>
        <dbReference type="SAM" id="MobiDB-lite"/>
    </source>
</evidence>
<organism evidence="2 3">
    <name type="scientific">Catenulispora acidiphila (strain DSM 44928 / JCM 14897 / NBRC 102108 / NRRL B-24433 / ID139908)</name>
    <dbReference type="NCBI Taxonomy" id="479433"/>
    <lineage>
        <taxon>Bacteria</taxon>
        <taxon>Bacillati</taxon>
        <taxon>Actinomycetota</taxon>
        <taxon>Actinomycetes</taxon>
        <taxon>Catenulisporales</taxon>
        <taxon>Catenulisporaceae</taxon>
        <taxon>Catenulispora</taxon>
    </lineage>
</organism>
<protein>
    <submittedName>
        <fullName evidence="2">Putative ATP/GTP-binding protein</fullName>
    </submittedName>
</protein>
<sequence>MSGAALIVATVVAGLRFEDGSQDSSWGGVSEAGRTVYVSARQAETSPQKGNSRGGAPIHDCALVPDPSHGGQPSGNSGGAAGSWYQWRCQDSSDQQNLTAIPKNDLETWVPTPTMSPGDVAQAAAKEIHLPAPAMNTSPRDGVPQWVNFPMFLWTDSLDWHPLSATANVPGLQASATATPEKLTWDMGDGSVVTCTGPGTPFTDSTPATSVSPDCGYVYRRASDAESSGEFTVRVTESWRVTWTGGGQSGTLPDLAATSSIAVRVAESQALVTSVH</sequence>
<dbReference type="Proteomes" id="UP000000851">
    <property type="component" value="Chromosome"/>
</dbReference>
<evidence type="ECO:0000313" key="2">
    <source>
        <dbReference type="EMBL" id="ACU77420.1"/>
    </source>
</evidence>
<dbReference type="InParanoid" id="C7PYU8"/>
<dbReference type="eggNOG" id="COG2132">
    <property type="taxonomic scope" value="Bacteria"/>
</dbReference>
<reference evidence="2 3" key="1">
    <citation type="journal article" date="2009" name="Stand. Genomic Sci.">
        <title>Complete genome sequence of Catenulispora acidiphila type strain (ID 139908).</title>
        <authorList>
            <person name="Copeland A."/>
            <person name="Lapidus A."/>
            <person name="Glavina Del Rio T."/>
            <person name="Nolan M."/>
            <person name="Lucas S."/>
            <person name="Chen F."/>
            <person name="Tice H."/>
            <person name="Cheng J.F."/>
            <person name="Bruce D."/>
            <person name="Goodwin L."/>
            <person name="Pitluck S."/>
            <person name="Mikhailova N."/>
            <person name="Pati A."/>
            <person name="Ivanova N."/>
            <person name="Mavromatis K."/>
            <person name="Chen A."/>
            <person name="Palaniappan K."/>
            <person name="Chain P."/>
            <person name="Land M."/>
            <person name="Hauser L."/>
            <person name="Chang Y.J."/>
            <person name="Jeffries C.D."/>
            <person name="Chertkov O."/>
            <person name="Brettin T."/>
            <person name="Detter J.C."/>
            <person name="Han C."/>
            <person name="Ali Z."/>
            <person name="Tindall B.J."/>
            <person name="Goker M."/>
            <person name="Bristow J."/>
            <person name="Eisen J.A."/>
            <person name="Markowitz V."/>
            <person name="Hugenholtz P."/>
            <person name="Kyrpides N.C."/>
            <person name="Klenk H.P."/>
        </authorList>
    </citation>
    <scope>NUCLEOTIDE SEQUENCE [LARGE SCALE GENOMIC DNA]</scope>
    <source>
        <strain evidence="3">DSM 44928 / JCM 14897 / NBRC 102108 / NRRL B-24433 / ID139908</strain>
    </source>
</reference>